<feature type="domain" description="PDZ" evidence="6">
    <location>
        <begin position="261"/>
        <end position="326"/>
    </location>
</feature>
<dbReference type="InterPro" id="IPR001478">
    <property type="entry name" value="PDZ"/>
</dbReference>
<evidence type="ECO:0000256" key="4">
    <source>
        <dbReference type="ARBA" id="ARBA00022825"/>
    </source>
</evidence>
<dbReference type="eggNOG" id="COG0793">
    <property type="taxonomic scope" value="Bacteria"/>
</dbReference>
<dbReference type="GO" id="GO:0008236">
    <property type="term" value="F:serine-type peptidase activity"/>
    <property type="evidence" value="ECO:0007669"/>
    <property type="project" value="UniProtKB-KW"/>
</dbReference>
<dbReference type="EMBL" id="CP006571">
    <property type="protein sequence ID" value="AHK62895.1"/>
    <property type="molecule type" value="Genomic_DNA"/>
</dbReference>
<evidence type="ECO:0000259" key="6">
    <source>
        <dbReference type="PROSITE" id="PS50106"/>
    </source>
</evidence>
<keyword evidence="2 5" id="KW-0645">Protease</keyword>
<dbReference type="GO" id="GO:0004175">
    <property type="term" value="F:endopeptidase activity"/>
    <property type="evidence" value="ECO:0007669"/>
    <property type="project" value="TreeGrafter"/>
</dbReference>
<dbReference type="InterPro" id="IPR004447">
    <property type="entry name" value="Peptidase_S41A"/>
</dbReference>
<comment type="similarity">
    <text evidence="1 5">Belongs to the peptidase S41A family.</text>
</comment>
<dbReference type="InterPro" id="IPR036034">
    <property type="entry name" value="PDZ_sf"/>
</dbReference>
<dbReference type="SMART" id="SM00245">
    <property type="entry name" value="TSPc"/>
    <property type="match status" value="1"/>
</dbReference>
<dbReference type="Gene3D" id="2.30.42.10">
    <property type="match status" value="1"/>
</dbReference>
<evidence type="ECO:0000256" key="2">
    <source>
        <dbReference type="ARBA" id="ARBA00022670"/>
    </source>
</evidence>
<dbReference type="InterPro" id="IPR005151">
    <property type="entry name" value="Tail-specific_protease"/>
</dbReference>
<evidence type="ECO:0000256" key="5">
    <source>
        <dbReference type="RuleBase" id="RU004404"/>
    </source>
</evidence>
<dbReference type="PATRIC" id="fig|1229831.3.peg.19"/>
<dbReference type="CDD" id="cd06782">
    <property type="entry name" value="cpPDZ_CPP-like"/>
    <property type="match status" value="1"/>
</dbReference>
<dbReference type="PROSITE" id="PS50106">
    <property type="entry name" value="PDZ"/>
    <property type="match status" value="1"/>
</dbReference>
<dbReference type="SMART" id="SM00228">
    <property type="entry name" value="PDZ"/>
    <property type="match status" value="1"/>
</dbReference>
<dbReference type="Pfam" id="PF03572">
    <property type="entry name" value="Peptidase_S41"/>
    <property type="match status" value="1"/>
</dbReference>
<gene>
    <name evidence="7" type="ORF">M832_00210</name>
</gene>
<keyword evidence="3 5" id="KW-0378">Hydrolase</keyword>
<evidence type="ECO:0000313" key="7">
    <source>
        <dbReference type="EMBL" id="AHK62895.1"/>
    </source>
</evidence>
<dbReference type="GO" id="GO:0006508">
    <property type="term" value="P:proteolysis"/>
    <property type="evidence" value="ECO:0007669"/>
    <property type="project" value="UniProtKB-KW"/>
</dbReference>
<dbReference type="EC" id="3.4.21.-" evidence="7"/>
<dbReference type="AlphaFoldDB" id="W8JFE0"/>
<accession>W8JFE0</accession>
<evidence type="ECO:0000256" key="3">
    <source>
        <dbReference type="ARBA" id="ARBA00022801"/>
    </source>
</evidence>
<name>W8JFE0_9CHLA</name>
<evidence type="ECO:0000256" key="1">
    <source>
        <dbReference type="ARBA" id="ARBA00009179"/>
    </source>
</evidence>
<organism evidence="7 8">
    <name type="scientific">Chlamydia avium 10DC88</name>
    <dbReference type="NCBI Taxonomy" id="1229831"/>
    <lineage>
        <taxon>Bacteria</taxon>
        <taxon>Pseudomonadati</taxon>
        <taxon>Chlamydiota</taxon>
        <taxon>Chlamydiia</taxon>
        <taxon>Chlamydiales</taxon>
        <taxon>Chlamydiaceae</taxon>
        <taxon>Chlamydia/Chlamydophila group</taxon>
        <taxon>Chlamydia</taxon>
    </lineage>
</organism>
<protein>
    <submittedName>
        <fullName evidence="7">C-terminal processing peptidase family protein</fullName>
        <ecNumber evidence="7">3.4.21.-</ecNumber>
    </submittedName>
</protein>
<dbReference type="InterPro" id="IPR029045">
    <property type="entry name" value="ClpP/crotonase-like_dom_sf"/>
</dbReference>
<dbReference type="SUPFAM" id="SSF50156">
    <property type="entry name" value="PDZ domain-like"/>
    <property type="match status" value="1"/>
</dbReference>
<dbReference type="PANTHER" id="PTHR32060:SF30">
    <property type="entry name" value="CARBOXY-TERMINAL PROCESSING PROTEASE CTPA"/>
    <property type="match status" value="1"/>
</dbReference>
<dbReference type="SUPFAM" id="SSF52096">
    <property type="entry name" value="ClpP/crotonase"/>
    <property type="match status" value="1"/>
</dbReference>
<dbReference type="HOGENOM" id="CLU_016199_2_0_0"/>
<keyword evidence="4 5" id="KW-0720">Serine protease</keyword>
<dbReference type="Gene3D" id="3.90.226.10">
    <property type="entry name" value="2-enoyl-CoA Hydratase, Chain A, domain 1"/>
    <property type="match status" value="1"/>
</dbReference>
<dbReference type="STRING" id="1229831.M832_00210"/>
<dbReference type="CDD" id="cd07560">
    <property type="entry name" value="Peptidase_S41_CPP"/>
    <property type="match status" value="1"/>
</dbReference>
<dbReference type="Proteomes" id="UP000019433">
    <property type="component" value="Chromosome"/>
</dbReference>
<dbReference type="PANTHER" id="PTHR32060">
    <property type="entry name" value="TAIL-SPECIFIC PROTEASE"/>
    <property type="match status" value="1"/>
</dbReference>
<sequence>MFCRCYKYLRQTKKIFVMIKILRLCTLILAVLPRFSFCSELLHETDIRKTMDKLIEYHVGTQDISSEILVRSLLGYSQAFDHHKSYLTEQEVNDFIQSSEIKKRLLKNYKTSNFSIYRNLNSVIKNSIVRARLWRKEWLSNPQQLVSEAQTHTPISKIKKWGSSLDEVRERHRSLLLSYISAYLSDGDKERYFGKEAALARLCVRQLETHENIYLGINDYGEKMAAEEEAHHFHVRVVKSMAHSLDAHTTYFSKEEALAMRIQLEKGMCGIGVILKEDIDGIIVKEILPGGPAAKDQGLKIHDIIYRIDGKNIENLPFRAVLDCLRGEQGSEVILDVHSQYGDRTVRLIREKISLDDHRIDVSYEPYGDGIIGKITLYSFYEGENHISSEQDLKEAIQSLRDKNLLGLVLDIRENTGGFLSQAIKVSGLFMTNGVVVVSRYADGSIKRYRTISPKKFYDGPLAILVSKNSASAAEIVAQTLQDYGVAIIVGDEQTYGKGTIQHQTITTGSEQEGFFKVTIGKYYSPSGKSTQLCGVRSDIHVSSHYAEEPIGERYLDHPLPSDNCDNVMNDNLADLDLHIRPWFQKYYTPHLQKQETMWREMLPQLIANSQQRLGTNKNYKIFQEKLKHTVKDSLTYGSNDLQMEESVNVLKDMILLRSKQLYSLGG</sequence>
<dbReference type="InterPro" id="IPR040573">
    <property type="entry name" value="TSP_N"/>
</dbReference>
<dbReference type="NCBIfam" id="TIGR00225">
    <property type="entry name" value="prc"/>
    <property type="match status" value="1"/>
</dbReference>
<dbReference type="GO" id="GO:0007165">
    <property type="term" value="P:signal transduction"/>
    <property type="evidence" value="ECO:0007669"/>
    <property type="project" value="TreeGrafter"/>
</dbReference>
<dbReference type="Gene3D" id="3.30.750.44">
    <property type="match status" value="1"/>
</dbReference>
<dbReference type="Pfam" id="PF17804">
    <property type="entry name" value="TSP_NTD"/>
    <property type="match status" value="1"/>
</dbReference>
<dbReference type="GO" id="GO:0030288">
    <property type="term" value="C:outer membrane-bounded periplasmic space"/>
    <property type="evidence" value="ECO:0007669"/>
    <property type="project" value="TreeGrafter"/>
</dbReference>
<proteinExistence type="inferred from homology"/>
<dbReference type="KEGG" id="cav:M832_00210"/>
<reference evidence="7 8" key="1">
    <citation type="journal article" date="2014" name="Syst. Appl. Microbiol.">
        <title>Evidence for the existence of two new members of the family Chlamydiaceae and proposal of Chlamydia avium sp. nov. and Chlamydia gallinacea sp. nov.</title>
        <authorList>
            <person name="Sachse K."/>
            <person name="Laroucau K."/>
            <person name="Riege K."/>
            <person name="Wehner S."/>
            <person name="Dilcher M."/>
            <person name="Creasy H.H."/>
            <person name="Weidmann M."/>
            <person name="Myers G."/>
            <person name="Vorimore F."/>
            <person name="Vicari N."/>
            <person name="Magnino S."/>
            <person name="Liebler-Tenorio E."/>
            <person name="Ruettger A."/>
            <person name="Bavoil P.M."/>
            <person name="Hufert F.T."/>
            <person name="Rossello-Mora R."/>
            <person name="Marz M."/>
        </authorList>
    </citation>
    <scope>NUCLEOTIDE SEQUENCE [LARGE SCALE GENOMIC DNA]</scope>
    <source>
        <strain evidence="7 8">10DC88</strain>
    </source>
</reference>
<evidence type="ECO:0000313" key="8">
    <source>
        <dbReference type="Proteomes" id="UP000019433"/>
    </source>
</evidence>
<dbReference type="Pfam" id="PF00595">
    <property type="entry name" value="PDZ"/>
    <property type="match status" value="1"/>
</dbReference>